<dbReference type="AlphaFoldDB" id="A0A4R4FL20"/>
<gene>
    <name evidence="1" type="ORF">E1963_00840</name>
</gene>
<dbReference type="Proteomes" id="UP000295710">
    <property type="component" value="Unassembled WGS sequence"/>
</dbReference>
<sequence length="70" mass="7902">MRKCLRCTVEMVEGLDIKVEGGAYGIKVTQQGVFKDNLGKFKCAVCPECGYTETYIENPERVKKLIVDKK</sequence>
<comment type="caution">
    <text evidence="1">The sequence shown here is derived from an EMBL/GenBank/DDBJ whole genome shotgun (WGS) entry which is preliminary data.</text>
</comment>
<accession>A0A4R4FL20</accession>
<reference evidence="1 2" key="1">
    <citation type="journal article" date="2016" name="Nat. Microbiol.">
        <title>The Mouse Intestinal Bacterial Collection (miBC) provides host-specific insight into cultured diversity and functional potential of the gut microbiota.</title>
        <authorList>
            <person name="Lagkouvardos I."/>
            <person name="Pukall R."/>
            <person name="Abt B."/>
            <person name="Foesel B.U."/>
            <person name="Meier-Kolthoff J.P."/>
            <person name="Kumar N."/>
            <person name="Bresciani A."/>
            <person name="Martinez I."/>
            <person name="Just S."/>
            <person name="Ziegler C."/>
            <person name="Brugiroux S."/>
            <person name="Garzetti D."/>
            <person name="Wenning M."/>
            <person name="Bui T.P."/>
            <person name="Wang J."/>
            <person name="Hugenholtz F."/>
            <person name="Plugge C.M."/>
            <person name="Peterson D.A."/>
            <person name="Hornef M.W."/>
            <person name="Baines J.F."/>
            <person name="Smidt H."/>
            <person name="Walter J."/>
            <person name="Kristiansen K."/>
            <person name="Nielsen H.B."/>
            <person name="Haller D."/>
            <person name="Overmann J."/>
            <person name="Stecher B."/>
            <person name="Clavel T."/>
        </authorList>
    </citation>
    <scope>NUCLEOTIDE SEQUENCE [LARGE SCALE GENOMIC DNA]</scope>
    <source>
        <strain evidence="1 2">DSM 28560</strain>
    </source>
</reference>
<protein>
    <submittedName>
        <fullName evidence="1">Nucleic acid-binding protein</fullName>
    </submittedName>
</protein>
<dbReference type="EMBL" id="SMMX01000001">
    <property type="protein sequence ID" value="TDA23326.1"/>
    <property type="molecule type" value="Genomic_DNA"/>
</dbReference>
<keyword evidence="2" id="KW-1185">Reference proteome</keyword>
<organism evidence="1 2">
    <name type="scientific">Extibacter muris</name>
    <dbReference type="NCBI Taxonomy" id="1796622"/>
    <lineage>
        <taxon>Bacteria</taxon>
        <taxon>Bacillati</taxon>
        <taxon>Bacillota</taxon>
        <taxon>Clostridia</taxon>
        <taxon>Lachnospirales</taxon>
        <taxon>Lachnospiraceae</taxon>
        <taxon>Extibacter</taxon>
    </lineage>
</organism>
<proteinExistence type="predicted"/>
<evidence type="ECO:0000313" key="2">
    <source>
        <dbReference type="Proteomes" id="UP000295710"/>
    </source>
</evidence>
<evidence type="ECO:0000313" key="1">
    <source>
        <dbReference type="EMBL" id="TDA23326.1"/>
    </source>
</evidence>
<name>A0A4R4FL20_9FIRM</name>